<dbReference type="InterPro" id="IPR044855">
    <property type="entry name" value="CoA-Trfase_III_dom3_sf"/>
</dbReference>
<dbReference type="Proteomes" id="UP000272706">
    <property type="component" value="Unassembled WGS sequence"/>
</dbReference>
<evidence type="ECO:0000313" key="2">
    <source>
        <dbReference type="EMBL" id="RJT41453.1"/>
    </source>
</evidence>
<dbReference type="InterPro" id="IPR050483">
    <property type="entry name" value="CoA-transferase_III_domain"/>
</dbReference>
<protein>
    <submittedName>
        <fullName evidence="2">CoA transferase</fullName>
    </submittedName>
</protein>
<dbReference type="OrthoDB" id="9806585at2"/>
<dbReference type="PANTHER" id="PTHR48207:SF3">
    <property type="entry name" value="SUCCINATE--HYDROXYMETHYLGLUTARATE COA-TRANSFERASE"/>
    <property type="match status" value="1"/>
</dbReference>
<proteinExistence type="predicted"/>
<dbReference type="RefSeq" id="WP_120013307.1">
    <property type="nucleotide sequence ID" value="NZ_QZWZ01000003.1"/>
</dbReference>
<sequence length="412" mass="44063">MTADKRTESAPRSLEGIRVLDMSRILAGPWVGQTLGDLGAEVVKIERPQAGDDTRGWGPPFLQDEQGQDTDVASYFLCANRNKKSVTIDIAKPRGQALVRALAEHADVLIENFKVGGLAQYGLDYASLRAVNSRLIYCSITGFGQTGPYADRAGYDFLIQAMGGLMSITGEPNGEPQKTGVAITDIVTGLYATVGVLAALTARTRTGEGQHLDIALLDAQVASLANQSMNFLTTGKPPIRLGNSHPNIVPYQDFPTSDGAVIVAVGNDAQFSRLCEIMGSPEWATDPLYSTNRGRVENRARLVPMLAQATRARATADWIVALEAVDVPCGPVNTIAEVFADPHVQARGIKVELPHPKAGRVPLVASPVRLSQTPVVYDTPPPALGEHTAEVLAGWLSLGPVDIETLQTERII</sequence>
<keyword evidence="3" id="KW-1185">Reference proteome</keyword>
<dbReference type="GO" id="GO:0008410">
    <property type="term" value="F:CoA-transferase activity"/>
    <property type="evidence" value="ECO:0007669"/>
    <property type="project" value="TreeGrafter"/>
</dbReference>
<gene>
    <name evidence="2" type="ORF">D3227_06645</name>
</gene>
<dbReference type="Pfam" id="PF02515">
    <property type="entry name" value="CoA_transf_3"/>
    <property type="match status" value="1"/>
</dbReference>
<dbReference type="Gene3D" id="3.40.50.10540">
    <property type="entry name" value="Crotonobetainyl-coa:carnitine coa-transferase, domain 1"/>
    <property type="match status" value="1"/>
</dbReference>
<keyword evidence="1 2" id="KW-0808">Transferase</keyword>
<evidence type="ECO:0000256" key="1">
    <source>
        <dbReference type="ARBA" id="ARBA00022679"/>
    </source>
</evidence>
<dbReference type="EMBL" id="QZWZ01000003">
    <property type="protein sequence ID" value="RJT41453.1"/>
    <property type="molecule type" value="Genomic_DNA"/>
</dbReference>
<dbReference type="Gene3D" id="3.30.1540.10">
    <property type="entry name" value="formyl-coa transferase, domain 3"/>
    <property type="match status" value="1"/>
</dbReference>
<name>A0A3A5L4A1_9HYPH</name>
<dbReference type="SUPFAM" id="SSF89796">
    <property type="entry name" value="CoA-transferase family III (CaiB/BaiF)"/>
    <property type="match status" value="1"/>
</dbReference>
<evidence type="ECO:0000313" key="3">
    <source>
        <dbReference type="Proteomes" id="UP000272706"/>
    </source>
</evidence>
<comment type="caution">
    <text evidence="2">The sequence shown here is derived from an EMBL/GenBank/DDBJ whole genome shotgun (WGS) entry which is preliminary data.</text>
</comment>
<reference evidence="2 3" key="1">
    <citation type="submission" date="2018-09" db="EMBL/GenBank/DDBJ databases">
        <title>Mesorhizobium carmichaelinearum sp. nov. isolated from Carmichaelinea spp. root nodules in New Zealand.</title>
        <authorList>
            <person name="De Meyer S.E."/>
        </authorList>
    </citation>
    <scope>NUCLEOTIDE SEQUENCE [LARGE SCALE GENOMIC DNA]</scope>
    <source>
        <strain evidence="2 3">ICMP19557</strain>
    </source>
</reference>
<dbReference type="AlphaFoldDB" id="A0A3A5L4A1"/>
<organism evidence="2 3">
    <name type="scientific">Mesorhizobium waimense</name>
    <dbReference type="NCBI Taxonomy" id="1300307"/>
    <lineage>
        <taxon>Bacteria</taxon>
        <taxon>Pseudomonadati</taxon>
        <taxon>Pseudomonadota</taxon>
        <taxon>Alphaproteobacteria</taxon>
        <taxon>Hyphomicrobiales</taxon>
        <taxon>Phyllobacteriaceae</taxon>
        <taxon>Mesorhizobium</taxon>
    </lineage>
</organism>
<accession>A0A3A5L4A1</accession>
<dbReference type="PANTHER" id="PTHR48207">
    <property type="entry name" value="SUCCINATE--HYDROXYMETHYLGLUTARATE COA-TRANSFERASE"/>
    <property type="match status" value="1"/>
</dbReference>
<dbReference type="InterPro" id="IPR023606">
    <property type="entry name" value="CoA-Trfase_III_dom_1_sf"/>
</dbReference>
<dbReference type="InterPro" id="IPR003673">
    <property type="entry name" value="CoA-Trfase_fam_III"/>
</dbReference>